<feature type="compositionally biased region" description="Low complexity" evidence="1">
    <location>
        <begin position="73"/>
        <end position="85"/>
    </location>
</feature>
<keyword evidence="4" id="KW-1185">Reference proteome</keyword>
<organism evidence="3 4">
    <name type="scientific">Papilio machaon</name>
    <name type="common">Old World swallowtail butterfly</name>
    <dbReference type="NCBI Taxonomy" id="76193"/>
    <lineage>
        <taxon>Eukaryota</taxon>
        <taxon>Metazoa</taxon>
        <taxon>Ecdysozoa</taxon>
        <taxon>Arthropoda</taxon>
        <taxon>Hexapoda</taxon>
        <taxon>Insecta</taxon>
        <taxon>Pterygota</taxon>
        <taxon>Neoptera</taxon>
        <taxon>Endopterygota</taxon>
        <taxon>Lepidoptera</taxon>
        <taxon>Glossata</taxon>
        <taxon>Ditrysia</taxon>
        <taxon>Papilionoidea</taxon>
        <taxon>Papilionidae</taxon>
        <taxon>Papilioninae</taxon>
        <taxon>Papilio</taxon>
    </lineage>
</organism>
<sequence length="454" mass="51236">MKLIQKIEHVLRLTPVYYYISLQILCYVYGNKNNGINTGNSNGTYYVQHYPLQQPEEPPPPEGQEQEIPPPENQEGNAQNQNEGTQNVESIHIPDQENNKIVAIPDDHYTFVALIEVMFTDEWRRNCTGAIIHDYVVISAAHCFELKKVERNEATKLQPELTGSFVIIGSKNMFESGYEQYLPIERVLIHPDYKAIQADLALVYTFAGMMSDKPGNIIPLADGNAFTSVHTKISVLNWNQFIRNKVKKTTTTTTTESHSDSCSDSTEDENGYYYKKMRHLRVTARILLSSEDESSTRKGEHKHSSLNMDEYIIFEGDACKNILAKVKRTIDEYKTICYIRKRPTKVQGHSGAISIHHNHLVAIAASEVTNSTHHVIIGNKISCYCYWIAENLPGGGNELNCCTNCCESATDLKWSANLDAMQSSSDSIFSDAFMRTLDEDLSTPIRPQPTIVPT</sequence>
<protein>
    <recommendedName>
        <fullName evidence="2">Peptidase S1 domain-containing protein</fullName>
    </recommendedName>
</protein>
<dbReference type="Gene3D" id="2.40.10.10">
    <property type="entry name" value="Trypsin-like serine proteases"/>
    <property type="match status" value="1"/>
</dbReference>
<dbReference type="Proteomes" id="UP000053240">
    <property type="component" value="Unassembled WGS sequence"/>
</dbReference>
<dbReference type="PROSITE" id="PS50240">
    <property type="entry name" value="TRYPSIN_DOM"/>
    <property type="match status" value="1"/>
</dbReference>
<dbReference type="PROSITE" id="PS00134">
    <property type="entry name" value="TRYPSIN_HIS"/>
    <property type="match status" value="1"/>
</dbReference>
<evidence type="ECO:0000313" key="3">
    <source>
        <dbReference type="EMBL" id="KPJ14533.1"/>
    </source>
</evidence>
<dbReference type="InterPro" id="IPR043504">
    <property type="entry name" value="Peptidase_S1_PA_chymotrypsin"/>
</dbReference>
<dbReference type="SUPFAM" id="SSF50494">
    <property type="entry name" value="Trypsin-like serine proteases"/>
    <property type="match status" value="1"/>
</dbReference>
<evidence type="ECO:0000313" key="4">
    <source>
        <dbReference type="Proteomes" id="UP000053240"/>
    </source>
</evidence>
<dbReference type="EMBL" id="KQ460473">
    <property type="protein sequence ID" value="KPJ14533.1"/>
    <property type="molecule type" value="Genomic_DNA"/>
</dbReference>
<dbReference type="InterPro" id="IPR051333">
    <property type="entry name" value="CLIP_Serine_Protease"/>
</dbReference>
<accession>A0A194R9M5</accession>
<feature type="compositionally biased region" description="Pro residues" evidence="1">
    <location>
        <begin position="56"/>
        <end position="72"/>
    </location>
</feature>
<dbReference type="GO" id="GO:0006508">
    <property type="term" value="P:proteolysis"/>
    <property type="evidence" value="ECO:0007669"/>
    <property type="project" value="InterPro"/>
</dbReference>
<evidence type="ECO:0000256" key="1">
    <source>
        <dbReference type="SAM" id="MobiDB-lite"/>
    </source>
</evidence>
<dbReference type="InterPro" id="IPR009003">
    <property type="entry name" value="Peptidase_S1_PA"/>
</dbReference>
<feature type="domain" description="Peptidase S1" evidence="2">
    <location>
        <begin position="101"/>
        <end position="393"/>
    </location>
</feature>
<feature type="region of interest" description="Disordered" evidence="1">
    <location>
        <begin position="51"/>
        <end position="85"/>
    </location>
</feature>
<evidence type="ECO:0000259" key="2">
    <source>
        <dbReference type="PROSITE" id="PS50240"/>
    </source>
</evidence>
<dbReference type="InterPro" id="IPR001254">
    <property type="entry name" value="Trypsin_dom"/>
</dbReference>
<dbReference type="AlphaFoldDB" id="A0A194R9M5"/>
<dbReference type="PANTHER" id="PTHR24260">
    <property type="match status" value="1"/>
</dbReference>
<dbReference type="InParanoid" id="A0A194R9M5"/>
<dbReference type="Pfam" id="PF00089">
    <property type="entry name" value="Trypsin"/>
    <property type="match status" value="1"/>
</dbReference>
<gene>
    <name evidence="3" type="ORF">RR48_13604</name>
</gene>
<dbReference type="GO" id="GO:0004252">
    <property type="term" value="F:serine-type endopeptidase activity"/>
    <property type="evidence" value="ECO:0007669"/>
    <property type="project" value="InterPro"/>
</dbReference>
<dbReference type="InterPro" id="IPR018114">
    <property type="entry name" value="TRYPSIN_HIS"/>
</dbReference>
<proteinExistence type="predicted"/>
<name>A0A194R9M5_PAPMA</name>
<dbReference type="PANTHER" id="PTHR24260:SF147">
    <property type="entry name" value="EG:BACR7A4.3 PROTEIN-RELATED"/>
    <property type="match status" value="1"/>
</dbReference>
<reference evidence="3 4" key="1">
    <citation type="journal article" date="2015" name="Nat. Commun.">
        <title>Outbred genome sequencing and CRISPR/Cas9 gene editing in butterflies.</title>
        <authorList>
            <person name="Li X."/>
            <person name="Fan D."/>
            <person name="Zhang W."/>
            <person name="Liu G."/>
            <person name="Zhang L."/>
            <person name="Zhao L."/>
            <person name="Fang X."/>
            <person name="Chen L."/>
            <person name="Dong Y."/>
            <person name="Chen Y."/>
            <person name="Ding Y."/>
            <person name="Zhao R."/>
            <person name="Feng M."/>
            <person name="Zhu Y."/>
            <person name="Feng Y."/>
            <person name="Jiang X."/>
            <person name="Zhu D."/>
            <person name="Xiang H."/>
            <person name="Feng X."/>
            <person name="Li S."/>
            <person name="Wang J."/>
            <person name="Zhang G."/>
            <person name="Kronforst M.R."/>
            <person name="Wang W."/>
        </authorList>
    </citation>
    <scope>NUCLEOTIDE SEQUENCE [LARGE SCALE GENOMIC DNA]</scope>
    <source>
        <strain evidence="3">Ya'a_city_454_Pm</strain>
        <tissue evidence="3">Whole body</tissue>
    </source>
</reference>